<name>A0A5J6QMB4_9GAMM</name>
<dbReference type="SUPFAM" id="SSF51735">
    <property type="entry name" value="NAD(P)-binding Rossmann-fold domains"/>
    <property type="match status" value="1"/>
</dbReference>
<dbReference type="AlphaFoldDB" id="A0A5J6QMB4"/>
<dbReference type="Proteomes" id="UP000327179">
    <property type="component" value="Chromosome"/>
</dbReference>
<protein>
    <submittedName>
        <fullName evidence="5">SDR family oxidoreductase</fullName>
    </submittedName>
</protein>
<dbReference type="InterPro" id="IPR002347">
    <property type="entry name" value="SDR_fam"/>
</dbReference>
<reference evidence="5 6" key="1">
    <citation type="submission" date="2019-08" db="EMBL/GenBank/DDBJ databases">
        <title>Whole-genome Sequencing of e-waste polymer degrading bacterium Pseudomonas sp. strain PE08.</title>
        <authorList>
            <person name="Kirdat K."/>
            <person name="Debbarma P."/>
            <person name="Narawade N."/>
            <person name="Suyal D."/>
            <person name="Thorat V."/>
            <person name="Shouche Y."/>
            <person name="Goel R."/>
            <person name="Yadav A."/>
        </authorList>
    </citation>
    <scope>NUCLEOTIDE SEQUENCE [LARGE SCALE GENOMIC DNA]</scope>
    <source>
        <strain evidence="5 6">PE08</strain>
    </source>
</reference>
<dbReference type="InterPro" id="IPR020904">
    <property type="entry name" value="Sc_DH/Rdtase_CS"/>
</dbReference>
<proteinExistence type="inferred from homology"/>
<evidence type="ECO:0000259" key="4">
    <source>
        <dbReference type="SMART" id="SM00822"/>
    </source>
</evidence>
<keyword evidence="6" id="KW-1185">Reference proteome</keyword>
<accession>A0A5J6QMB4</accession>
<comment type="similarity">
    <text evidence="1 3">Belongs to the short-chain dehydrogenases/reductases (SDR) family.</text>
</comment>
<dbReference type="RefSeq" id="WP_151133458.1">
    <property type="nucleotide sequence ID" value="NZ_CP043311.1"/>
</dbReference>
<dbReference type="SMART" id="SM00822">
    <property type="entry name" value="PKS_KR"/>
    <property type="match status" value="1"/>
</dbReference>
<dbReference type="PANTHER" id="PTHR43115:SF4">
    <property type="entry name" value="DEHYDROGENASE_REDUCTASE SDR FAMILY MEMBER 11"/>
    <property type="match status" value="1"/>
</dbReference>
<dbReference type="PRINTS" id="PR00080">
    <property type="entry name" value="SDRFAMILY"/>
</dbReference>
<organism evidence="5 6">
    <name type="scientific">Metapseudomonas lalkuanensis</name>
    <dbReference type="NCBI Taxonomy" id="2604832"/>
    <lineage>
        <taxon>Bacteria</taxon>
        <taxon>Pseudomonadati</taxon>
        <taxon>Pseudomonadota</taxon>
        <taxon>Gammaproteobacteria</taxon>
        <taxon>Pseudomonadales</taxon>
        <taxon>Pseudomonadaceae</taxon>
        <taxon>Metapseudomonas</taxon>
    </lineage>
</organism>
<dbReference type="PANTHER" id="PTHR43115">
    <property type="entry name" value="DEHYDROGENASE/REDUCTASE SDR FAMILY MEMBER 11"/>
    <property type="match status" value="1"/>
</dbReference>
<dbReference type="Pfam" id="PF00106">
    <property type="entry name" value="adh_short"/>
    <property type="match status" value="1"/>
</dbReference>
<gene>
    <name evidence="5" type="ORF">FXN65_12230</name>
</gene>
<dbReference type="FunFam" id="3.40.50.720:FF:000047">
    <property type="entry name" value="NADP-dependent L-serine/L-allo-threonine dehydrogenase"/>
    <property type="match status" value="1"/>
</dbReference>
<keyword evidence="2" id="KW-0560">Oxidoreductase</keyword>
<evidence type="ECO:0000313" key="6">
    <source>
        <dbReference type="Proteomes" id="UP000327179"/>
    </source>
</evidence>
<dbReference type="KEGG" id="plal:FXN65_12230"/>
<dbReference type="InterPro" id="IPR057326">
    <property type="entry name" value="KR_dom"/>
</dbReference>
<dbReference type="PRINTS" id="PR00081">
    <property type="entry name" value="GDHRDH"/>
</dbReference>
<dbReference type="Gene3D" id="3.40.50.720">
    <property type="entry name" value="NAD(P)-binding Rossmann-like Domain"/>
    <property type="match status" value="1"/>
</dbReference>
<evidence type="ECO:0000313" key="5">
    <source>
        <dbReference type="EMBL" id="QEY62802.1"/>
    </source>
</evidence>
<dbReference type="EMBL" id="CP043311">
    <property type="protein sequence ID" value="QEY62802.1"/>
    <property type="molecule type" value="Genomic_DNA"/>
</dbReference>
<evidence type="ECO:0000256" key="2">
    <source>
        <dbReference type="ARBA" id="ARBA00023002"/>
    </source>
</evidence>
<dbReference type="PROSITE" id="PS00061">
    <property type="entry name" value="ADH_SHORT"/>
    <property type="match status" value="1"/>
</dbReference>
<dbReference type="GO" id="GO:0016616">
    <property type="term" value="F:oxidoreductase activity, acting on the CH-OH group of donors, NAD or NADP as acceptor"/>
    <property type="evidence" value="ECO:0007669"/>
    <property type="project" value="UniProtKB-ARBA"/>
</dbReference>
<evidence type="ECO:0000256" key="3">
    <source>
        <dbReference type="RuleBase" id="RU000363"/>
    </source>
</evidence>
<evidence type="ECO:0000256" key="1">
    <source>
        <dbReference type="ARBA" id="ARBA00006484"/>
    </source>
</evidence>
<dbReference type="InterPro" id="IPR036291">
    <property type="entry name" value="NAD(P)-bd_dom_sf"/>
</dbReference>
<feature type="domain" description="Ketoreductase" evidence="4">
    <location>
        <begin position="8"/>
        <end position="192"/>
    </location>
</feature>
<sequence>MSNNISTKVVVITGASSGLGEATARHLASLGAKVVLGARRVERLQGLVAEIEAAGGEALAIATDVTSASQVATLIEGAVQRFGRVDVLVNNAGLMAIAPMDEVKVDEWSRMFDINVMGVLHGVASALPLFRKQGSGHFINVASVAGIKVFSPGGTVYSATKFAVRAISEGLRHEVGGSIRTTVISPGAVDSELKHGSSHEESSQALGEFYKMAIPAESVARAIAYAIEQPADVDISEVVLRPTVQDF</sequence>